<dbReference type="Proteomes" id="UP000276133">
    <property type="component" value="Unassembled WGS sequence"/>
</dbReference>
<reference evidence="1 2" key="1">
    <citation type="journal article" date="2018" name="Sci. Rep.">
        <title>Genomic signatures of local adaptation to the degree of environmental predictability in rotifers.</title>
        <authorList>
            <person name="Franch-Gras L."/>
            <person name="Hahn C."/>
            <person name="Garcia-Roger E.M."/>
            <person name="Carmona M.J."/>
            <person name="Serra M."/>
            <person name="Gomez A."/>
        </authorList>
    </citation>
    <scope>NUCLEOTIDE SEQUENCE [LARGE SCALE GENOMIC DNA]</scope>
    <source>
        <strain evidence="1">HYR1</strain>
    </source>
</reference>
<protein>
    <submittedName>
        <fullName evidence="1">Uncharacterized protein</fullName>
    </submittedName>
</protein>
<dbReference type="AlphaFoldDB" id="A0A3M7SRV0"/>
<comment type="caution">
    <text evidence="1">The sequence shown here is derived from an EMBL/GenBank/DDBJ whole genome shotgun (WGS) entry which is preliminary data.</text>
</comment>
<gene>
    <name evidence="1" type="ORF">BpHYR1_011627</name>
</gene>
<dbReference type="EMBL" id="REGN01000876">
    <property type="protein sequence ID" value="RNA38402.1"/>
    <property type="molecule type" value="Genomic_DNA"/>
</dbReference>
<sequence length="68" mass="8049">MLTIVQKDVRTRYICSYFKKRLDEMPCNNFSSKMFESSRLIDKIGIFTPHIKHKLLMSAKFCVKCSLK</sequence>
<name>A0A3M7SRV0_BRAPC</name>
<evidence type="ECO:0000313" key="2">
    <source>
        <dbReference type="Proteomes" id="UP000276133"/>
    </source>
</evidence>
<proteinExistence type="predicted"/>
<keyword evidence="2" id="KW-1185">Reference proteome</keyword>
<accession>A0A3M7SRV0</accession>
<evidence type="ECO:0000313" key="1">
    <source>
        <dbReference type="EMBL" id="RNA38402.1"/>
    </source>
</evidence>
<organism evidence="1 2">
    <name type="scientific">Brachionus plicatilis</name>
    <name type="common">Marine rotifer</name>
    <name type="synonym">Brachionus muelleri</name>
    <dbReference type="NCBI Taxonomy" id="10195"/>
    <lineage>
        <taxon>Eukaryota</taxon>
        <taxon>Metazoa</taxon>
        <taxon>Spiralia</taxon>
        <taxon>Gnathifera</taxon>
        <taxon>Rotifera</taxon>
        <taxon>Eurotatoria</taxon>
        <taxon>Monogononta</taxon>
        <taxon>Pseudotrocha</taxon>
        <taxon>Ploima</taxon>
        <taxon>Brachionidae</taxon>
        <taxon>Brachionus</taxon>
    </lineage>
</organism>